<gene>
    <name evidence="4" type="ORF">ENO77_01965</name>
</gene>
<evidence type="ECO:0000313" key="4">
    <source>
        <dbReference type="EMBL" id="HEW52926.1"/>
    </source>
</evidence>
<dbReference type="AlphaFoldDB" id="A0A7C2V9A7"/>
<evidence type="ECO:0000259" key="2">
    <source>
        <dbReference type="Pfam" id="PF00534"/>
    </source>
</evidence>
<dbReference type="PANTHER" id="PTHR46401">
    <property type="entry name" value="GLYCOSYLTRANSFERASE WBBK-RELATED"/>
    <property type="match status" value="1"/>
</dbReference>
<dbReference type="PANTHER" id="PTHR46401:SF2">
    <property type="entry name" value="GLYCOSYLTRANSFERASE WBBK-RELATED"/>
    <property type="match status" value="1"/>
</dbReference>
<reference evidence="4" key="1">
    <citation type="journal article" date="2020" name="mSystems">
        <title>Genome- and Community-Level Interaction Insights into Carbon Utilization and Element Cycling Functions of Hydrothermarchaeota in Hydrothermal Sediment.</title>
        <authorList>
            <person name="Zhou Z."/>
            <person name="Liu Y."/>
            <person name="Xu W."/>
            <person name="Pan J."/>
            <person name="Luo Z.H."/>
            <person name="Li M."/>
        </authorList>
    </citation>
    <scope>NUCLEOTIDE SEQUENCE [LARGE SCALE GENOMIC DNA]</scope>
    <source>
        <strain evidence="4">SpSt-16</strain>
    </source>
</reference>
<protein>
    <submittedName>
        <fullName evidence="4">Glycosyltransferase</fullName>
    </submittedName>
</protein>
<dbReference type="Pfam" id="PF00534">
    <property type="entry name" value="Glycos_transf_1"/>
    <property type="match status" value="1"/>
</dbReference>
<accession>A0A7C2V9A7</accession>
<keyword evidence="1 4" id="KW-0808">Transferase</keyword>
<proteinExistence type="predicted"/>
<dbReference type="Pfam" id="PF13439">
    <property type="entry name" value="Glyco_transf_4"/>
    <property type="match status" value="1"/>
</dbReference>
<dbReference type="SUPFAM" id="SSF53756">
    <property type="entry name" value="UDP-Glycosyltransferase/glycogen phosphorylase"/>
    <property type="match status" value="1"/>
</dbReference>
<organism evidence="4">
    <name type="scientific">Ignisphaera aggregans</name>
    <dbReference type="NCBI Taxonomy" id="334771"/>
    <lineage>
        <taxon>Archaea</taxon>
        <taxon>Thermoproteota</taxon>
        <taxon>Thermoprotei</taxon>
        <taxon>Desulfurococcales</taxon>
        <taxon>Desulfurococcaceae</taxon>
        <taxon>Ignisphaera</taxon>
    </lineage>
</organism>
<comment type="caution">
    <text evidence="4">The sequence shown here is derived from an EMBL/GenBank/DDBJ whole genome shotgun (WGS) entry which is preliminary data.</text>
</comment>
<dbReference type="InterPro" id="IPR028098">
    <property type="entry name" value="Glyco_trans_4-like_N"/>
</dbReference>
<sequence>MKFFSVMYQTSNSKGQELVAQRMVKWARKLGYEAWLITSVYHDDNTVIPVDKVWSREGYVILDDDPSTGLPVIRVDSFKVSWPPRRIMFRDFIAVLRRIDKTLGVDFIVTHSTLWNGPIETARWVLWKNIVKSLGGAAKPTIYGHMSHYQPPDPVRYSLIERAYRMAWNISSLPAILKSADLVLCTTGIEAEDMMSYYGARPEQIHIFPGGLDDDLAALIDNAKPDAFLEKYNIGKDKLIIAYLGTVEERKNPLAVVKVAKKLEKLRDVVFVIAGRPGSQWEDVLREARDLENVVITGELSTELKASLIKASYLNIIMSKLEALGITQIEFMYGGVPVISSGTYGQKWLITHNVDGIIVKGPDDIEGAAKAIEELVKNPNKREYLSANARKKASGFLMSKLVEQLMTRAKSLLIEKEKQAH</sequence>
<evidence type="ECO:0000256" key="1">
    <source>
        <dbReference type="ARBA" id="ARBA00022679"/>
    </source>
</evidence>
<dbReference type="EMBL" id="DSGT01000006">
    <property type="protein sequence ID" value="HEW52926.1"/>
    <property type="molecule type" value="Genomic_DNA"/>
</dbReference>
<dbReference type="CDD" id="cd03801">
    <property type="entry name" value="GT4_PimA-like"/>
    <property type="match status" value="1"/>
</dbReference>
<dbReference type="GO" id="GO:0016757">
    <property type="term" value="F:glycosyltransferase activity"/>
    <property type="evidence" value="ECO:0007669"/>
    <property type="project" value="InterPro"/>
</dbReference>
<feature type="domain" description="Glycosyl transferase family 1" evidence="2">
    <location>
        <begin position="230"/>
        <end position="391"/>
    </location>
</feature>
<evidence type="ECO:0000259" key="3">
    <source>
        <dbReference type="Pfam" id="PF13439"/>
    </source>
</evidence>
<feature type="domain" description="Glycosyltransferase subfamily 4-like N-terminal" evidence="3">
    <location>
        <begin position="15"/>
        <end position="215"/>
    </location>
</feature>
<dbReference type="InterPro" id="IPR001296">
    <property type="entry name" value="Glyco_trans_1"/>
</dbReference>
<dbReference type="Gene3D" id="3.40.50.2000">
    <property type="entry name" value="Glycogen Phosphorylase B"/>
    <property type="match status" value="2"/>
</dbReference>
<name>A0A7C2V9A7_9CREN</name>